<evidence type="ECO:0000256" key="3">
    <source>
        <dbReference type="ARBA" id="ARBA00004922"/>
    </source>
</evidence>
<feature type="signal peptide" evidence="13">
    <location>
        <begin position="1"/>
        <end position="21"/>
    </location>
</feature>
<evidence type="ECO:0000256" key="7">
    <source>
        <dbReference type="ARBA" id="ARBA00022824"/>
    </source>
</evidence>
<name>A0A9W8HS92_9FUNG</name>
<keyword evidence="17" id="KW-1185">Reference proteome</keyword>
<evidence type="ECO:0000256" key="12">
    <source>
        <dbReference type="SAM" id="Phobius"/>
    </source>
</evidence>
<feature type="transmembrane region" description="Helical" evidence="12">
    <location>
        <begin position="188"/>
        <end position="206"/>
    </location>
</feature>
<dbReference type="InterPro" id="IPR056790">
    <property type="entry name" value="Ribophorin_II_C"/>
</dbReference>
<dbReference type="Proteomes" id="UP001140094">
    <property type="component" value="Unassembled WGS sequence"/>
</dbReference>
<keyword evidence="5 12" id="KW-0812">Transmembrane</keyword>
<dbReference type="EMBL" id="JANBUO010001036">
    <property type="protein sequence ID" value="KAJ2800173.1"/>
    <property type="molecule type" value="Genomic_DNA"/>
</dbReference>
<keyword evidence="9 12" id="KW-0472">Membrane</keyword>
<evidence type="ECO:0000313" key="16">
    <source>
        <dbReference type="EMBL" id="KAJ2800173.1"/>
    </source>
</evidence>
<evidence type="ECO:0000313" key="17">
    <source>
        <dbReference type="Proteomes" id="UP001140094"/>
    </source>
</evidence>
<evidence type="ECO:0000256" key="13">
    <source>
        <dbReference type="SAM" id="SignalP"/>
    </source>
</evidence>
<feature type="chain" id="PRO_5044247586" description="Ribophorin II" evidence="13">
    <location>
        <begin position="22"/>
        <end position="279"/>
    </location>
</feature>
<keyword evidence="16" id="KW-0647">Proteasome</keyword>
<evidence type="ECO:0000256" key="10">
    <source>
        <dbReference type="ARBA" id="ARBA00030078"/>
    </source>
</evidence>
<dbReference type="AlphaFoldDB" id="A0A9W8HS92"/>
<proteinExistence type="inferred from homology"/>
<dbReference type="Pfam" id="PF25147">
    <property type="entry name" value="Ribophorin_II_C"/>
    <property type="match status" value="1"/>
</dbReference>
<keyword evidence="7" id="KW-0256">Endoplasmic reticulum</keyword>
<gene>
    <name evidence="16" type="primary">RPN2_2</name>
    <name evidence="16" type="ORF">H4R20_004155</name>
</gene>
<evidence type="ECO:0000256" key="8">
    <source>
        <dbReference type="ARBA" id="ARBA00022989"/>
    </source>
</evidence>
<dbReference type="InterPro" id="IPR008814">
    <property type="entry name" value="Swp1"/>
</dbReference>
<feature type="domain" description="Ribophorin II C-terminal" evidence="15">
    <location>
        <begin position="179"/>
        <end position="274"/>
    </location>
</feature>
<dbReference type="Pfam" id="PF23860">
    <property type="entry name" value="Ribophorin_II_3rd"/>
    <property type="match status" value="1"/>
</dbReference>
<keyword evidence="6 13" id="KW-0732">Signal</keyword>
<evidence type="ECO:0000259" key="14">
    <source>
        <dbReference type="Pfam" id="PF23860"/>
    </source>
</evidence>
<evidence type="ECO:0000259" key="15">
    <source>
        <dbReference type="Pfam" id="PF25147"/>
    </source>
</evidence>
<protein>
    <recommendedName>
        <fullName evidence="11">Ribophorin II</fullName>
    </recommendedName>
    <alternativeName>
        <fullName evidence="10">Ribophorin-2</fullName>
    </alternativeName>
</protein>
<dbReference type="GO" id="GO:0008250">
    <property type="term" value="C:oligosaccharyltransferase complex"/>
    <property type="evidence" value="ECO:0007669"/>
    <property type="project" value="InterPro"/>
</dbReference>
<keyword evidence="8 12" id="KW-1133">Transmembrane helix</keyword>
<feature type="transmembrane region" description="Helical" evidence="12">
    <location>
        <begin position="227"/>
        <end position="246"/>
    </location>
</feature>
<accession>A0A9W8HS92</accession>
<comment type="subcellular location">
    <subcellularLocation>
        <location evidence="2">Endoplasmic reticulum membrane</location>
        <topology evidence="2">Multi-pass membrane protein</topology>
    </subcellularLocation>
</comment>
<evidence type="ECO:0000256" key="6">
    <source>
        <dbReference type="ARBA" id="ARBA00022729"/>
    </source>
</evidence>
<dbReference type="InterPro" id="IPR055374">
    <property type="entry name" value="Ribophorin_II_3rd"/>
</dbReference>
<evidence type="ECO:0000256" key="1">
    <source>
        <dbReference type="ARBA" id="ARBA00002791"/>
    </source>
</evidence>
<comment type="caution">
    <text evidence="16">The sequence shown here is derived from an EMBL/GenBank/DDBJ whole genome shotgun (WGS) entry which is preliminary data.</text>
</comment>
<dbReference type="GO" id="GO:0000502">
    <property type="term" value="C:proteasome complex"/>
    <property type="evidence" value="ECO:0007669"/>
    <property type="project" value="UniProtKB-KW"/>
</dbReference>
<evidence type="ECO:0000256" key="2">
    <source>
        <dbReference type="ARBA" id="ARBA00004477"/>
    </source>
</evidence>
<organism evidence="16 17">
    <name type="scientific">Coemansia guatemalensis</name>
    <dbReference type="NCBI Taxonomy" id="2761395"/>
    <lineage>
        <taxon>Eukaryota</taxon>
        <taxon>Fungi</taxon>
        <taxon>Fungi incertae sedis</taxon>
        <taxon>Zoopagomycota</taxon>
        <taxon>Kickxellomycotina</taxon>
        <taxon>Kickxellomycetes</taxon>
        <taxon>Kickxellales</taxon>
        <taxon>Kickxellaceae</taxon>
        <taxon>Coemansia</taxon>
    </lineage>
</organism>
<evidence type="ECO:0000256" key="4">
    <source>
        <dbReference type="ARBA" id="ARBA00009038"/>
    </source>
</evidence>
<reference evidence="16" key="1">
    <citation type="submission" date="2022-07" db="EMBL/GenBank/DDBJ databases">
        <title>Phylogenomic reconstructions and comparative analyses of Kickxellomycotina fungi.</title>
        <authorList>
            <person name="Reynolds N.K."/>
            <person name="Stajich J.E."/>
            <person name="Barry K."/>
            <person name="Grigoriev I.V."/>
            <person name="Crous P."/>
            <person name="Smith M.E."/>
        </authorList>
    </citation>
    <scope>NUCLEOTIDE SEQUENCE</scope>
    <source>
        <strain evidence="16">NRRL 1565</strain>
    </source>
</reference>
<sequence>MRFGGHTRMLVVLGVLGSALSSLVSGTVVVSNIKVRVMERTGDKIFEQRVEQPNTLDSAPKVKASTPLVVTFDAQDQDGKALRLDQAMVSLQHVETKEEVALAARTVAEGSYKMDITRKDFRRHFAAASGQYHVALELGAFSSGGAEYEIGNIEMAGGSKARRPAPVTYGPKPEIHHRFADAQQMPNIVVSLAFTVLTAAPLVVLLRTWAGLGVNIDGLRQEMAGSVVFMGLIAAYMGLAIAYWVGLKLFPTLAYVLALAPPTYLAGQRALSKRIESKA</sequence>
<evidence type="ECO:0000256" key="9">
    <source>
        <dbReference type="ARBA" id="ARBA00023136"/>
    </source>
</evidence>
<dbReference type="GO" id="GO:0006487">
    <property type="term" value="P:protein N-linked glycosylation"/>
    <property type="evidence" value="ECO:0007669"/>
    <property type="project" value="TreeGrafter"/>
</dbReference>
<evidence type="ECO:0000256" key="11">
    <source>
        <dbReference type="ARBA" id="ARBA00032139"/>
    </source>
</evidence>
<comment type="function">
    <text evidence="1">Subunit of the oligosaccharyl transferase (OST) complex that catalyzes the initial transfer of a defined glycan (Glc(3)Man(9)GlcNAc(2) in eukaryotes) from the lipid carrier dolichol-pyrophosphate to an asparagine residue within an Asn-X-Ser/Thr consensus motif in nascent polypeptide chains, the first step in protein N-glycosylation. N-glycosylation occurs cotranslationally and the complex associates with the Sec61 complex at the channel-forming translocon complex that mediates protein translocation across the endoplasmic reticulum (ER). All subunits are required for a maximal enzyme activity.</text>
</comment>
<dbReference type="PANTHER" id="PTHR12640:SF0">
    <property type="entry name" value="DOLICHYL-DIPHOSPHOOLIGOSACCHARIDE--PROTEIN GLYCOSYLTRANSFERASE SUBUNIT 2"/>
    <property type="match status" value="1"/>
</dbReference>
<dbReference type="PANTHER" id="PTHR12640">
    <property type="entry name" value="RIBOPHORIN II"/>
    <property type="match status" value="1"/>
</dbReference>
<comment type="similarity">
    <text evidence="4">Belongs to the SWP1 family.</text>
</comment>
<feature type="domain" description="Ribophorin II third" evidence="14">
    <location>
        <begin position="32"/>
        <end position="139"/>
    </location>
</feature>
<dbReference type="OrthoDB" id="432292at2759"/>
<comment type="pathway">
    <text evidence="3">Protein modification; protein glycosylation.</text>
</comment>
<evidence type="ECO:0000256" key="5">
    <source>
        <dbReference type="ARBA" id="ARBA00022692"/>
    </source>
</evidence>